<sequence length="261" mass="28973">MGKINQHNTVERRMKIMQMLSAHDQVFVNDLSKEFGVSEVTIRNDLEQLEMKKLLVRARGGAMSINQTVSFDQQLGEKNKINMSEKSRIGKVAAKLINDSDTVIIDSGTTTVEIVKNLSTSLNNVTIITNALNIANQLVSNTNINLIMPGGVLRKNSLCFIGPLAERNLKNFYVDKVFLGVDGFDPSNGISTPNIEEAYMNQIMIEVAREVIVVTDSSKFLRKSLAFICKLDKINIVITDSGILESDKKRLEDANIKVIIA</sequence>
<dbReference type="SUPFAM" id="SSF46785">
    <property type="entry name" value="Winged helix' DNA-binding domain"/>
    <property type="match status" value="1"/>
</dbReference>
<name>A0A5K7SF59_9BACT</name>
<evidence type="ECO:0000313" key="6">
    <source>
        <dbReference type="EMBL" id="BBE20218.1"/>
    </source>
</evidence>
<evidence type="ECO:0000313" key="7">
    <source>
        <dbReference type="Proteomes" id="UP001193389"/>
    </source>
</evidence>
<organism evidence="6 7">
    <name type="scientific">Aquipluma nitroreducens</name>
    <dbReference type="NCBI Taxonomy" id="2010828"/>
    <lineage>
        <taxon>Bacteria</taxon>
        <taxon>Pseudomonadati</taxon>
        <taxon>Bacteroidota</taxon>
        <taxon>Bacteroidia</taxon>
        <taxon>Marinilabiliales</taxon>
        <taxon>Prolixibacteraceae</taxon>
        <taxon>Aquipluma</taxon>
    </lineage>
</organism>
<dbReference type="PROSITE" id="PS51000">
    <property type="entry name" value="HTH_DEOR_2"/>
    <property type="match status" value="1"/>
</dbReference>
<dbReference type="RefSeq" id="WP_318348371.1">
    <property type="nucleotide sequence ID" value="NZ_AP018694.1"/>
</dbReference>
<dbReference type="InterPro" id="IPR036388">
    <property type="entry name" value="WH-like_DNA-bd_sf"/>
</dbReference>
<dbReference type="NCBIfam" id="NF040755">
    <property type="entry name" value="AgaR"/>
    <property type="match status" value="1"/>
</dbReference>
<keyword evidence="7" id="KW-1185">Reference proteome</keyword>
<keyword evidence="3" id="KW-0804">Transcription</keyword>
<evidence type="ECO:0000256" key="3">
    <source>
        <dbReference type="ARBA" id="ARBA00023163"/>
    </source>
</evidence>
<reference evidence="6" key="1">
    <citation type="journal article" date="2020" name="Int. J. Syst. Evol. Microbiol.">
        <title>Aquipluma nitroreducens gen. nov. sp. nov., a novel facultatively anaerobic bacterium isolated from a freshwater lake.</title>
        <authorList>
            <person name="Watanabe M."/>
            <person name="Kojima H."/>
            <person name="Fukui M."/>
        </authorList>
    </citation>
    <scope>NUCLEOTIDE SEQUENCE</scope>
    <source>
        <strain evidence="6">MeG22</strain>
    </source>
</reference>
<evidence type="ECO:0000259" key="4">
    <source>
        <dbReference type="PROSITE" id="PS51000"/>
    </source>
</evidence>
<dbReference type="InterPro" id="IPR001034">
    <property type="entry name" value="DeoR_HTH"/>
</dbReference>
<dbReference type="PANTHER" id="PTHR30363">
    <property type="entry name" value="HTH-TYPE TRANSCRIPTIONAL REGULATOR SRLR-RELATED"/>
    <property type="match status" value="1"/>
</dbReference>
<dbReference type="GO" id="GO:0003700">
    <property type="term" value="F:DNA-binding transcription factor activity"/>
    <property type="evidence" value="ECO:0007669"/>
    <property type="project" value="InterPro"/>
</dbReference>
<evidence type="ECO:0000256" key="1">
    <source>
        <dbReference type="ARBA" id="ARBA00023015"/>
    </source>
</evidence>
<dbReference type="KEGG" id="anf:AQPE_4392"/>
<keyword evidence="2" id="KW-0238">DNA-binding</keyword>
<gene>
    <name evidence="5" type="ORF">AQPE_4392</name>
    <name evidence="6" type="ORF">AQPE_4409</name>
</gene>
<dbReference type="InterPro" id="IPR018356">
    <property type="entry name" value="Tscrpt_reg_HTH_DeoR_CS"/>
</dbReference>
<accession>A0A5K7SF59</accession>
<dbReference type="Gene3D" id="3.40.50.1360">
    <property type="match status" value="1"/>
</dbReference>
<dbReference type="InterPro" id="IPR047779">
    <property type="entry name" value="AgaR-like"/>
</dbReference>
<dbReference type="InterPro" id="IPR036390">
    <property type="entry name" value="WH_DNA-bd_sf"/>
</dbReference>
<dbReference type="SMART" id="SM00420">
    <property type="entry name" value="HTH_DEOR"/>
    <property type="match status" value="1"/>
</dbReference>
<dbReference type="EMBL" id="AP018694">
    <property type="protein sequence ID" value="BBE20218.1"/>
    <property type="molecule type" value="Genomic_DNA"/>
</dbReference>
<dbReference type="EMBL" id="AP018694">
    <property type="protein sequence ID" value="BBE20201.1"/>
    <property type="molecule type" value="Genomic_DNA"/>
</dbReference>
<dbReference type="Gene3D" id="1.10.10.10">
    <property type="entry name" value="Winged helix-like DNA-binding domain superfamily/Winged helix DNA-binding domain"/>
    <property type="match status" value="1"/>
</dbReference>
<evidence type="ECO:0000256" key="2">
    <source>
        <dbReference type="ARBA" id="ARBA00023125"/>
    </source>
</evidence>
<proteinExistence type="predicted"/>
<dbReference type="PROSITE" id="PS00894">
    <property type="entry name" value="HTH_DEOR_1"/>
    <property type="match status" value="1"/>
</dbReference>
<evidence type="ECO:0000313" key="5">
    <source>
        <dbReference type="EMBL" id="BBE20201.1"/>
    </source>
</evidence>
<dbReference type="InterPro" id="IPR050313">
    <property type="entry name" value="Carb_Metab_HTH_regulators"/>
</dbReference>
<feature type="domain" description="HTH deoR-type" evidence="4">
    <location>
        <begin position="9"/>
        <end position="64"/>
    </location>
</feature>
<dbReference type="SUPFAM" id="SSF100950">
    <property type="entry name" value="NagB/RpiA/CoA transferase-like"/>
    <property type="match status" value="1"/>
</dbReference>
<dbReference type="InterPro" id="IPR037171">
    <property type="entry name" value="NagB/RpiA_transferase-like"/>
</dbReference>
<dbReference type="Pfam" id="PF00455">
    <property type="entry name" value="DeoRC"/>
    <property type="match status" value="1"/>
</dbReference>
<dbReference type="GO" id="GO:0003677">
    <property type="term" value="F:DNA binding"/>
    <property type="evidence" value="ECO:0007669"/>
    <property type="project" value="UniProtKB-KW"/>
</dbReference>
<dbReference type="SMART" id="SM01134">
    <property type="entry name" value="DeoRC"/>
    <property type="match status" value="1"/>
</dbReference>
<dbReference type="InterPro" id="IPR014036">
    <property type="entry name" value="DeoR-like_C"/>
</dbReference>
<keyword evidence="1" id="KW-0805">Transcription regulation</keyword>
<dbReference type="AlphaFoldDB" id="A0A5K7SF59"/>
<dbReference type="KEGG" id="anf:AQPE_4409"/>
<dbReference type="PANTHER" id="PTHR30363:SF44">
    <property type="entry name" value="AGA OPERON TRANSCRIPTIONAL REPRESSOR-RELATED"/>
    <property type="match status" value="1"/>
</dbReference>
<dbReference type="Pfam" id="PF08220">
    <property type="entry name" value="HTH_DeoR"/>
    <property type="match status" value="1"/>
</dbReference>
<protein>
    <submittedName>
        <fullName evidence="6">Transcriptional repressor of aga operon</fullName>
    </submittedName>
</protein>
<dbReference type="Proteomes" id="UP001193389">
    <property type="component" value="Chromosome"/>
</dbReference>